<name>A0A6A4JE66_APOLU</name>
<dbReference type="GO" id="GO:0033314">
    <property type="term" value="P:mitotic DNA replication checkpoint signaling"/>
    <property type="evidence" value="ECO:0007669"/>
    <property type="project" value="TreeGrafter"/>
</dbReference>
<dbReference type="PANTHER" id="PTHR13561:SF20">
    <property type="entry name" value="DNA TOPOISOMERASE 2-BINDING PROTEIN 1"/>
    <property type="match status" value="1"/>
</dbReference>
<dbReference type="SUPFAM" id="SSF52113">
    <property type="entry name" value="BRCT domain"/>
    <property type="match status" value="1"/>
</dbReference>
<proteinExistence type="predicted"/>
<keyword evidence="1" id="KW-0677">Repeat</keyword>
<dbReference type="EMBL" id="WIXP02000009">
    <property type="protein sequence ID" value="KAF6205261.1"/>
    <property type="molecule type" value="Genomic_DNA"/>
</dbReference>
<accession>A0A6A4JE66</accession>
<gene>
    <name evidence="2" type="ORF">GE061_019429</name>
</gene>
<comment type="caution">
    <text evidence="2">The sequence shown here is derived from an EMBL/GenBank/DDBJ whole genome shotgun (WGS) entry which is preliminary data.</text>
</comment>
<dbReference type="AlphaFoldDB" id="A0A6A4JE66"/>
<dbReference type="OrthoDB" id="251770at2759"/>
<reference evidence="2" key="1">
    <citation type="journal article" date="2021" name="Mol. Ecol. Resour.">
        <title>Apolygus lucorum genome provides insights into omnivorousness and mesophyll feeding.</title>
        <authorList>
            <person name="Liu Y."/>
            <person name="Liu H."/>
            <person name="Wang H."/>
            <person name="Huang T."/>
            <person name="Liu B."/>
            <person name="Yang B."/>
            <person name="Yin L."/>
            <person name="Li B."/>
            <person name="Zhang Y."/>
            <person name="Zhang S."/>
            <person name="Jiang F."/>
            <person name="Zhang X."/>
            <person name="Ren Y."/>
            <person name="Wang B."/>
            <person name="Wang S."/>
            <person name="Lu Y."/>
            <person name="Wu K."/>
            <person name="Fan W."/>
            <person name="Wang G."/>
        </authorList>
    </citation>
    <scope>NUCLEOTIDE SEQUENCE</scope>
    <source>
        <strain evidence="2">12Hb</strain>
    </source>
</reference>
<dbReference type="InterPro" id="IPR001357">
    <property type="entry name" value="BRCT_dom"/>
</dbReference>
<evidence type="ECO:0000256" key="1">
    <source>
        <dbReference type="ARBA" id="ARBA00022737"/>
    </source>
</evidence>
<keyword evidence="3" id="KW-1185">Reference proteome</keyword>
<dbReference type="Pfam" id="PF12738">
    <property type="entry name" value="PTCB-BRCT"/>
    <property type="match status" value="1"/>
</dbReference>
<dbReference type="SMART" id="SM00292">
    <property type="entry name" value="BRCT"/>
    <property type="match status" value="1"/>
</dbReference>
<dbReference type="CDD" id="cd00027">
    <property type="entry name" value="BRCT"/>
    <property type="match status" value="1"/>
</dbReference>
<sequence>MRKAFLACQDAKLKPQIISEDGVSDVPQGTNVVFVLQEFSGAAFRSLSCSESLCRVVGPRCLYHCVTNEVAIPSNESPVFTMSMKGVIATASKLPQNRKEEIAFLISCVGGSYTDKLTSSVTHLISEDGWSPKCEKAIEHKIPMMRHEWAIAVWQASKKRDLSAFDEDFIKYKLPPFKGMHISCSNLAQGVKEKIQAAVESNELHEYKKFVAEIDLSDAALCGLFLDGCKIFLSGFTWSHVVP</sequence>
<protein>
    <submittedName>
        <fullName evidence="2">Uncharacterized protein</fullName>
    </submittedName>
</protein>
<dbReference type="Pfam" id="PF21298">
    <property type="entry name" value="TopBP1_BRCT0"/>
    <property type="match status" value="1"/>
</dbReference>
<dbReference type="InterPro" id="IPR049542">
    <property type="entry name" value="TopBP1-like_BRCT0"/>
</dbReference>
<dbReference type="GO" id="GO:0007095">
    <property type="term" value="P:mitotic G2 DNA damage checkpoint signaling"/>
    <property type="evidence" value="ECO:0007669"/>
    <property type="project" value="TreeGrafter"/>
</dbReference>
<dbReference type="PROSITE" id="PS50172">
    <property type="entry name" value="BRCT"/>
    <property type="match status" value="1"/>
</dbReference>
<evidence type="ECO:0000313" key="3">
    <source>
        <dbReference type="Proteomes" id="UP000466442"/>
    </source>
</evidence>
<organism evidence="2 3">
    <name type="scientific">Apolygus lucorum</name>
    <name type="common">Small green plant bug</name>
    <name type="synonym">Lygocoris lucorum</name>
    <dbReference type="NCBI Taxonomy" id="248454"/>
    <lineage>
        <taxon>Eukaryota</taxon>
        <taxon>Metazoa</taxon>
        <taxon>Ecdysozoa</taxon>
        <taxon>Arthropoda</taxon>
        <taxon>Hexapoda</taxon>
        <taxon>Insecta</taxon>
        <taxon>Pterygota</taxon>
        <taxon>Neoptera</taxon>
        <taxon>Paraneoptera</taxon>
        <taxon>Hemiptera</taxon>
        <taxon>Heteroptera</taxon>
        <taxon>Panheteroptera</taxon>
        <taxon>Cimicomorpha</taxon>
        <taxon>Miridae</taxon>
        <taxon>Mirini</taxon>
        <taxon>Apolygus</taxon>
    </lineage>
</organism>
<dbReference type="Gene3D" id="3.40.50.10190">
    <property type="entry name" value="BRCT domain"/>
    <property type="match status" value="2"/>
</dbReference>
<evidence type="ECO:0000313" key="2">
    <source>
        <dbReference type="EMBL" id="KAF6205261.1"/>
    </source>
</evidence>
<dbReference type="InterPro" id="IPR036420">
    <property type="entry name" value="BRCT_dom_sf"/>
</dbReference>
<dbReference type="PANTHER" id="PTHR13561">
    <property type="entry name" value="DNA REPLICATION REGULATOR DPB11-RELATED"/>
    <property type="match status" value="1"/>
</dbReference>
<dbReference type="Proteomes" id="UP000466442">
    <property type="component" value="Linkage Group LG9"/>
</dbReference>
<dbReference type="GO" id="GO:0006270">
    <property type="term" value="P:DNA replication initiation"/>
    <property type="evidence" value="ECO:0007669"/>
    <property type="project" value="TreeGrafter"/>
</dbReference>